<evidence type="ECO:0000313" key="3">
    <source>
        <dbReference type="Proteomes" id="UP000276133"/>
    </source>
</evidence>
<accession>A0A3M7SDW6</accession>
<evidence type="ECO:0000256" key="1">
    <source>
        <dbReference type="SAM" id="Phobius"/>
    </source>
</evidence>
<organism evidence="2 3">
    <name type="scientific">Brachionus plicatilis</name>
    <name type="common">Marine rotifer</name>
    <name type="synonym">Brachionus muelleri</name>
    <dbReference type="NCBI Taxonomy" id="10195"/>
    <lineage>
        <taxon>Eukaryota</taxon>
        <taxon>Metazoa</taxon>
        <taxon>Spiralia</taxon>
        <taxon>Gnathifera</taxon>
        <taxon>Rotifera</taxon>
        <taxon>Eurotatoria</taxon>
        <taxon>Monogononta</taxon>
        <taxon>Pseudotrocha</taxon>
        <taxon>Ploima</taxon>
        <taxon>Brachionidae</taxon>
        <taxon>Brachionus</taxon>
    </lineage>
</organism>
<keyword evidence="1" id="KW-0812">Transmembrane</keyword>
<keyword evidence="1" id="KW-0472">Membrane</keyword>
<feature type="transmembrane region" description="Helical" evidence="1">
    <location>
        <begin position="34"/>
        <end position="56"/>
    </location>
</feature>
<name>A0A3M7SDW6_BRAPC</name>
<dbReference type="Proteomes" id="UP000276133">
    <property type="component" value="Unassembled WGS sequence"/>
</dbReference>
<dbReference type="AlphaFoldDB" id="A0A3M7SDW6"/>
<keyword evidence="3" id="KW-1185">Reference proteome</keyword>
<proteinExistence type="predicted"/>
<sequence>MILSRNFLRPPFDFDLTGHNKTGLIKFNVYKWKLVNHFSAFFALPLLGLLTNWSFFLNSSFNANKYAQYPNLKKSFCVQRFEIVLNGYFFVLKKETLSKTYHQEFLKSVEITECQRE</sequence>
<comment type="caution">
    <text evidence="2">The sequence shown here is derived from an EMBL/GenBank/DDBJ whole genome shotgun (WGS) entry which is preliminary data.</text>
</comment>
<evidence type="ECO:0000313" key="2">
    <source>
        <dbReference type="EMBL" id="RNA33847.1"/>
    </source>
</evidence>
<protein>
    <submittedName>
        <fullName evidence="2">Uncharacterized protein</fullName>
    </submittedName>
</protein>
<reference evidence="2 3" key="1">
    <citation type="journal article" date="2018" name="Sci. Rep.">
        <title>Genomic signatures of local adaptation to the degree of environmental predictability in rotifers.</title>
        <authorList>
            <person name="Franch-Gras L."/>
            <person name="Hahn C."/>
            <person name="Garcia-Roger E.M."/>
            <person name="Carmona M.J."/>
            <person name="Serra M."/>
            <person name="Gomez A."/>
        </authorList>
    </citation>
    <scope>NUCLEOTIDE SEQUENCE [LARGE SCALE GENOMIC DNA]</scope>
    <source>
        <strain evidence="2">HYR1</strain>
    </source>
</reference>
<dbReference type="EMBL" id="REGN01001570">
    <property type="protein sequence ID" value="RNA33847.1"/>
    <property type="molecule type" value="Genomic_DNA"/>
</dbReference>
<keyword evidence="1" id="KW-1133">Transmembrane helix</keyword>
<gene>
    <name evidence="2" type="ORF">BpHYR1_046762</name>
</gene>